<dbReference type="AlphaFoldDB" id="A0A1V9A247"/>
<feature type="domain" description="Major facilitator superfamily (MFS) profile" evidence="8">
    <location>
        <begin position="4"/>
        <end position="381"/>
    </location>
</feature>
<feature type="transmembrane region" description="Helical" evidence="7">
    <location>
        <begin position="70"/>
        <end position="87"/>
    </location>
</feature>
<name>A0A1V9A247_SACPI</name>
<sequence>MPIALLALAIGAFGIGTTEFVMMGVLPEVARDLGISIPAAGNFITAYALGVVVGAPALTAVAVRLSRKTMLLSMMGVFTISNALFAISPTQEIGMLFRFVAGLPHGAFFGAGAVVAATLVGPQRRAKAVSMMFLGLTLANVIGVPGGTFLGQQFGWRATFGVVALIGVVALAAITKLVPRQHHIPRSSLRGELGAFRKPQVWFALAIVTFGLGGGFASLSYVSPMLTEVSGYDATSVTLLLSLAGLGMTVGNVLGGRLADRFPLPGLFGAMTALAVVLLTFTVTADSKIGAAVTLFLVGMTSFMVGPMMQARIMEKAGGAQSMVSAAVQSAFNIANSIGAYLGGLAIAGGFGLVSPNVVGAMLAVVGLALTVASTVFDRKRTPAATPAEDDTPPELDSSPGPRPEPVAA</sequence>
<feature type="transmembrane region" description="Helical" evidence="7">
    <location>
        <begin position="132"/>
        <end position="152"/>
    </location>
</feature>
<dbReference type="GO" id="GO:0005886">
    <property type="term" value="C:plasma membrane"/>
    <property type="evidence" value="ECO:0007669"/>
    <property type="project" value="UniProtKB-SubCell"/>
</dbReference>
<evidence type="ECO:0000256" key="2">
    <source>
        <dbReference type="ARBA" id="ARBA00022475"/>
    </source>
</evidence>
<keyword evidence="3 7" id="KW-0812">Transmembrane</keyword>
<dbReference type="Gene3D" id="1.20.1250.20">
    <property type="entry name" value="MFS general substrate transporter like domains"/>
    <property type="match status" value="1"/>
</dbReference>
<keyword evidence="10" id="KW-1185">Reference proteome</keyword>
<organism evidence="9 10">
    <name type="scientific">Saccharomonospora piscinae</name>
    <dbReference type="NCBI Taxonomy" id="687388"/>
    <lineage>
        <taxon>Bacteria</taxon>
        <taxon>Bacillati</taxon>
        <taxon>Actinomycetota</taxon>
        <taxon>Actinomycetes</taxon>
        <taxon>Pseudonocardiales</taxon>
        <taxon>Pseudonocardiaceae</taxon>
        <taxon>Saccharomonospora</taxon>
    </lineage>
</organism>
<dbReference type="Proteomes" id="UP000192591">
    <property type="component" value="Unassembled WGS sequence"/>
</dbReference>
<comment type="subcellular location">
    <subcellularLocation>
        <location evidence="1">Cell membrane</location>
        <topology evidence="1">Multi-pass membrane protein</topology>
    </subcellularLocation>
</comment>
<dbReference type="EMBL" id="MWIH01000006">
    <property type="protein sequence ID" value="OQO91161.1"/>
    <property type="molecule type" value="Genomic_DNA"/>
</dbReference>
<keyword evidence="4 7" id="KW-1133">Transmembrane helix</keyword>
<feature type="transmembrane region" description="Helical" evidence="7">
    <location>
        <begin position="158"/>
        <end position="179"/>
    </location>
</feature>
<evidence type="ECO:0000313" key="9">
    <source>
        <dbReference type="EMBL" id="OQO91161.1"/>
    </source>
</evidence>
<dbReference type="PANTHER" id="PTHR43124:SF3">
    <property type="entry name" value="CHLORAMPHENICOL EFFLUX PUMP RV0191"/>
    <property type="match status" value="1"/>
</dbReference>
<dbReference type="SUPFAM" id="SSF103473">
    <property type="entry name" value="MFS general substrate transporter"/>
    <property type="match status" value="1"/>
</dbReference>
<evidence type="ECO:0000256" key="4">
    <source>
        <dbReference type="ARBA" id="ARBA00022989"/>
    </source>
</evidence>
<gene>
    <name evidence="9" type="ORF">B1813_16885</name>
</gene>
<protein>
    <submittedName>
        <fullName evidence="9">MFS transporter</fullName>
    </submittedName>
</protein>
<comment type="caution">
    <text evidence="9">The sequence shown here is derived from an EMBL/GenBank/DDBJ whole genome shotgun (WGS) entry which is preliminary data.</text>
</comment>
<feature type="transmembrane region" description="Helical" evidence="7">
    <location>
        <begin position="99"/>
        <end position="120"/>
    </location>
</feature>
<keyword evidence="5 7" id="KW-0472">Membrane</keyword>
<feature type="transmembrane region" description="Helical" evidence="7">
    <location>
        <begin position="200"/>
        <end position="222"/>
    </location>
</feature>
<feature type="transmembrane region" description="Helical" evidence="7">
    <location>
        <begin position="38"/>
        <end position="63"/>
    </location>
</feature>
<evidence type="ECO:0000256" key="3">
    <source>
        <dbReference type="ARBA" id="ARBA00022692"/>
    </source>
</evidence>
<dbReference type="GO" id="GO:0022857">
    <property type="term" value="F:transmembrane transporter activity"/>
    <property type="evidence" value="ECO:0007669"/>
    <property type="project" value="InterPro"/>
</dbReference>
<dbReference type="InterPro" id="IPR036259">
    <property type="entry name" value="MFS_trans_sf"/>
</dbReference>
<dbReference type="STRING" id="1962155.B1813_16885"/>
<evidence type="ECO:0000256" key="5">
    <source>
        <dbReference type="ARBA" id="ARBA00023136"/>
    </source>
</evidence>
<feature type="transmembrane region" description="Helical" evidence="7">
    <location>
        <begin position="262"/>
        <end position="283"/>
    </location>
</feature>
<feature type="transmembrane region" description="Helical" evidence="7">
    <location>
        <begin position="234"/>
        <end position="255"/>
    </location>
</feature>
<accession>A0A1V9A247</accession>
<dbReference type="PANTHER" id="PTHR43124">
    <property type="entry name" value="PURINE EFFLUX PUMP PBUE"/>
    <property type="match status" value="1"/>
</dbReference>
<evidence type="ECO:0000259" key="8">
    <source>
        <dbReference type="PROSITE" id="PS50850"/>
    </source>
</evidence>
<feature type="region of interest" description="Disordered" evidence="6">
    <location>
        <begin position="380"/>
        <end position="409"/>
    </location>
</feature>
<dbReference type="PROSITE" id="PS50850">
    <property type="entry name" value="MFS"/>
    <property type="match status" value="1"/>
</dbReference>
<dbReference type="InterPro" id="IPR050189">
    <property type="entry name" value="MFS_Efflux_Transporters"/>
</dbReference>
<dbReference type="InterPro" id="IPR011701">
    <property type="entry name" value="MFS"/>
</dbReference>
<dbReference type="InterPro" id="IPR020846">
    <property type="entry name" value="MFS_dom"/>
</dbReference>
<keyword evidence="2" id="KW-1003">Cell membrane</keyword>
<evidence type="ECO:0000256" key="1">
    <source>
        <dbReference type="ARBA" id="ARBA00004651"/>
    </source>
</evidence>
<reference evidence="9 10" key="1">
    <citation type="submission" date="2017-02" db="EMBL/GenBank/DDBJ databases">
        <title>Draft genome of Saccharomonospora sp. 154.</title>
        <authorList>
            <person name="Alonso-Carmona G.S."/>
            <person name="De La Haba R."/>
            <person name="Vera-Gargallo B."/>
            <person name="Sandoval-Trujillo A.H."/>
            <person name="Ramirez-Duran N."/>
            <person name="Ventosa A."/>
        </authorList>
    </citation>
    <scope>NUCLEOTIDE SEQUENCE [LARGE SCALE GENOMIC DNA]</scope>
    <source>
        <strain evidence="9 10">LRS4.154</strain>
    </source>
</reference>
<evidence type="ECO:0000256" key="7">
    <source>
        <dbReference type="SAM" id="Phobius"/>
    </source>
</evidence>
<dbReference type="Pfam" id="PF07690">
    <property type="entry name" value="MFS_1"/>
    <property type="match status" value="1"/>
</dbReference>
<feature type="transmembrane region" description="Helical" evidence="7">
    <location>
        <begin position="289"/>
        <end position="309"/>
    </location>
</feature>
<evidence type="ECO:0000313" key="10">
    <source>
        <dbReference type="Proteomes" id="UP000192591"/>
    </source>
</evidence>
<feature type="transmembrane region" description="Helical" evidence="7">
    <location>
        <begin position="330"/>
        <end position="352"/>
    </location>
</feature>
<dbReference type="RefSeq" id="WP_081193403.1">
    <property type="nucleotide sequence ID" value="NZ_MWIH01000006.1"/>
</dbReference>
<evidence type="ECO:0000256" key="6">
    <source>
        <dbReference type="SAM" id="MobiDB-lite"/>
    </source>
</evidence>
<proteinExistence type="predicted"/>
<feature type="transmembrane region" description="Helical" evidence="7">
    <location>
        <begin position="358"/>
        <end position="377"/>
    </location>
</feature>
<dbReference type="CDD" id="cd17324">
    <property type="entry name" value="MFS_NepI_like"/>
    <property type="match status" value="1"/>
</dbReference>